<gene>
    <name evidence="1" type="ORF">U472_06705</name>
</gene>
<dbReference type="AlphaFoldDB" id="A0A1C0AA50"/>
<keyword evidence="2" id="KW-1185">Reference proteome</keyword>
<dbReference type="EMBL" id="LWDV01000008">
    <property type="protein sequence ID" value="OCL27161.1"/>
    <property type="molecule type" value="Genomic_DNA"/>
</dbReference>
<proteinExistence type="predicted"/>
<dbReference type="Proteomes" id="UP000093514">
    <property type="component" value="Unassembled WGS sequence"/>
</dbReference>
<comment type="caution">
    <text evidence="1">The sequence shown here is derived from an EMBL/GenBank/DDBJ whole genome shotgun (WGS) entry which is preliminary data.</text>
</comment>
<dbReference type="Pfam" id="PF07485">
    <property type="entry name" value="DUF1529"/>
    <property type="match status" value="1"/>
</dbReference>
<protein>
    <recommendedName>
        <fullName evidence="3">DUF1259 domain-containing protein</fullName>
    </recommendedName>
</protein>
<organism evidence="1 2">
    <name type="scientific">Orenia metallireducens</name>
    <dbReference type="NCBI Taxonomy" id="1413210"/>
    <lineage>
        <taxon>Bacteria</taxon>
        <taxon>Bacillati</taxon>
        <taxon>Bacillota</taxon>
        <taxon>Clostridia</taxon>
        <taxon>Halanaerobiales</taxon>
        <taxon>Halobacteroidaceae</taxon>
        <taxon>Orenia</taxon>
    </lineage>
</organism>
<dbReference type="OrthoDB" id="4687120at2"/>
<dbReference type="RefSeq" id="WP_068716767.1">
    <property type="nucleotide sequence ID" value="NZ_LWDV01000008.1"/>
</dbReference>
<sequence>MNKDLHCQCNDPHCPRKLCNKFANILDSSIITSQADLCVVTRVRDINPIILDIPTRSPLVINALFSFELIEEGDEVLNLGETVILQEEINPFISVLRALGLQVTALHNHWLFDNPRLFYIHWQSVEDPIVFVQKVAIAFELLENNCIS</sequence>
<reference evidence="2" key="1">
    <citation type="submission" date="2016-07" db="EMBL/GenBank/DDBJ databases">
        <authorList>
            <person name="Florea S."/>
            <person name="Webb J.S."/>
            <person name="Jaromczyk J."/>
            <person name="Schardl C.L."/>
        </authorList>
    </citation>
    <scope>NUCLEOTIDE SEQUENCE [LARGE SCALE GENOMIC DNA]</scope>
    <source>
        <strain evidence="2">Z6</strain>
    </source>
</reference>
<accession>A0A1C0AA50</accession>
<reference evidence="1 2" key="2">
    <citation type="submission" date="2016-08" db="EMBL/GenBank/DDBJ databases">
        <title>Orenia metallireducens sp. nov. strain Z6, a Novel Metal-reducing Firmicute from the Deep Subsurface.</title>
        <authorList>
            <person name="Maxim B.I."/>
            <person name="Kenneth K."/>
            <person name="Flynn T.M."/>
            <person name="Oloughlin E.J."/>
            <person name="Locke R.A."/>
            <person name="Weber J.R."/>
            <person name="Egan S.M."/>
            <person name="Mackie R.I."/>
            <person name="Cann I.K."/>
        </authorList>
    </citation>
    <scope>NUCLEOTIDE SEQUENCE [LARGE SCALE GENOMIC DNA]</scope>
    <source>
        <strain evidence="1 2">Z6</strain>
    </source>
</reference>
<name>A0A1C0AA50_9FIRM</name>
<evidence type="ECO:0000313" key="1">
    <source>
        <dbReference type="EMBL" id="OCL27161.1"/>
    </source>
</evidence>
<dbReference type="InterPro" id="IPR011094">
    <property type="entry name" value="Uncharacterised_LppY/LpqO"/>
</dbReference>
<evidence type="ECO:0000313" key="2">
    <source>
        <dbReference type="Proteomes" id="UP000093514"/>
    </source>
</evidence>
<evidence type="ECO:0008006" key="3">
    <source>
        <dbReference type="Google" id="ProtNLM"/>
    </source>
</evidence>